<dbReference type="EMBL" id="CP064936">
    <property type="protein sequence ID" value="QQA02177.1"/>
    <property type="molecule type" value="Genomic_DNA"/>
</dbReference>
<evidence type="ECO:0000313" key="1">
    <source>
        <dbReference type="EMBL" id="QQA02177.1"/>
    </source>
</evidence>
<organism evidence="1 2">
    <name type="scientific">Treponema peruense</name>
    <dbReference type="NCBI Taxonomy" id="2787628"/>
    <lineage>
        <taxon>Bacteria</taxon>
        <taxon>Pseudomonadati</taxon>
        <taxon>Spirochaetota</taxon>
        <taxon>Spirochaetia</taxon>
        <taxon>Spirochaetales</taxon>
        <taxon>Treponemataceae</taxon>
        <taxon>Treponema</taxon>
    </lineage>
</organism>
<dbReference type="Proteomes" id="UP000595224">
    <property type="component" value="Chromosome"/>
</dbReference>
<dbReference type="AlphaFoldDB" id="A0A7T3RFL8"/>
<dbReference type="PANTHER" id="PTHR35866">
    <property type="entry name" value="PUTATIVE-RELATED"/>
    <property type="match status" value="1"/>
</dbReference>
<dbReference type="InterPro" id="IPR005358">
    <property type="entry name" value="Puta_zinc/iron-chelating_dom"/>
</dbReference>
<dbReference type="Pfam" id="PF03692">
    <property type="entry name" value="CxxCxxCC"/>
    <property type="match status" value="1"/>
</dbReference>
<reference evidence="1 2" key="1">
    <citation type="submission" date="2020-11" db="EMBL/GenBank/DDBJ databases">
        <title>Treponema Peruensis nv. sp., first commensal Treponema isolated from human feces.</title>
        <authorList>
            <person name="Belkhou C."/>
            <person name="Raes J."/>
        </authorList>
    </citation>
    <scope>NUCLEOTIDE SEQUENCE [LARGE SCALE GENOMIC DNA]</scope>
    <source>
        <strain evidence="1 2">RCC2812</strain>
    </source>
</reference>
<keyword evidence="2" id="KW-1185">Reference proteome</keyword>
<accession>A0A7T3RFL8</accession>
<protein>
    <submittedName>
        <fullName evidence="1">YkgJ family cysteine cluster protein</fullName>
    </submittedName>
</protein>
<sequence>MHNIYENGLRFECKRCSYCCGHSPGFVYLSQKDVYLLSRHFNLSQKEFIEKYCRCANYYEGKQVVALKEEKNYDCTLWKNGCTAYEARPLQCRTYPFWSWMIADRETWNDCAKDCPGINSGRLWTKEEIEGQKAEYDANIPMEYPLEICPKTGAT</sequence>
<dbReference type="KEGG" id="tper:IWA51_00305"/>
<name>A0A7T3RFL8_9SPIR</name>
<evidence type="ECO:0000313" key="2">
    <source>
        <dbReference type="Proteomes" id="UP000595224"/>
    </source>
</evidence>
<gene>
    <name evidence="1" type="ORF">IWA51_00305</name>
</gene>
<dbReference type="PANTHER" id="PTHR35866:SF1">
    <property type="entry name" value="YKGJ FAMILY CYSTEINE CLUSTER PROTEIN"/>
    <property type="match status" value="1"/>
</dbReference>
<proteinExistence type="predicted"/>